<name>A0A2U2MX50_9GAMM</name>
<dbReference type="Gene3D" id="2.10.109.10">
    <property type="entry name" value="Umud Fragment, subunit A"/>
    <property type="match status" value="1"/>
</dbReference>
<sequence>MLVYSGDKRTFVEDVRKNRIADRIPVAAGGFAEGFAQTANLHDAETWVALPDFYRARPNLFVARVEGESMNRRIPNGAYCLFEAKPGGSRNGRVVLVYHRDIQELDHGGGLTVKLYRSEMVLDPDNEWRHDRITLACDTLAPGHEDIVLDGDDAAELQVLGVFRAVLDAL</sequence>
<gene>
    <name evidence="2" type="ORF">DEM34_16585</name>
</gene>
<accession>A0A2U2MX50</accession>
<dbReference type="Proteomes" id="UP000245474">
    <property type="component" value="Unassembled WGS sequence"/>
</dbReference>
<dbReference type="OrthoDB" id="3193269at2"/>
<proteinExistence type="predicted"/>
<dbReference type="InterPro" id="IPR039418">
    <property type="entry name" value="LexA-like"/>
</dbReference>
<evidence type="ECO:0000259" key="1">
    <source>
        <dbReference type="Pfam" id="PF00717"/>
    </source>
</evidence>
<keyword evidence="3" id="KW-1185">Reference proteome</keyword>
<reference evidence="2 3" key="1">
    <citation type="submission" date="2018-05" db="EMBL/GenBank/DDBJ databases">
        <title>Spiribacter halobius sp. nov., a moderately halophilic bacterium isolated from marine solar saltern.</title>
        <authorList>
            <person name="Zheng W.-S."/>
            <person name="Lu D.-C."/>
            <person name="Du Z.-J."/>
        </authorList>
    </citation>
    <scope>NUCLEOTIDE SEQUENCE [LARGE SCALE GENOMIC DNA]</scope>
    <source>
        <strain evidence="2 3">E85</strain>
    </source>
</reference>
<dbReference type="CDD" id="cd06529">
    <property type="entry name" value="S24_LexA-like"/>
    <property type="match status" value="1"/>
</dbReference>
<dbReference type="InterPro" id="IPR015927">
    <property type="entry name" value="Peptidase_S24_S26A/B/C"/>
</dbReference>
<protein>
    <recommendedName>
        <fullName evidence="1">Peptidase S24/S26A/S26B/S26C domain-containing protein</fullName>
    </recommendedName>
</protein>
<feature type="domain" description="Peptidase S24/S26A/S26B/S26C" evidence="1">
    <location>
        <begin position="34"/>
        <end position="101"/>
    </location>
</feature>
<dbReference type="Pfam" id="PF00717">
    <property type="entry name" value="Peptidase_S24"/>
    <property type="match status" value="1"/>
</dbReference>
<dbReference type="AlphaFoldDB" id="A0A2U2MX50"/>
<evidence type="ECO:0000313" key="2">
    <source>
        <dbReference type="EMBL" id="PWG61443.1"/>
    </source>
</evidence>
<dbReference type="SUPFAM" id="SSF51306">
    <property type="entry name" value="LexA/Signal peptidase"/>
    <property type="match status" value="1"/>
</dbReference>
<comment type="caution">
    <text evidence="2">The sequence shown here is derived from an EMBL/GenBank/DDBJ whole genome shotgun (WGS) entry which is preliminary data.</text>
</comment>
<organism evidence="2 3">
    <name type="scientific">Sediminicurvatus halobius</name>
    <dbReference type="NCBI Taxonomy" id="2182432"/>
    <lineage>
        <taxon>Bacteria</taxon>
        <taxon>Pseudomonadati</taxon>
        <taxon>Pseudomonadota</taxon>
        <taxon>Gammaproteobacteria</taxon>
        <taxon>Chromatiales</taxon>
        <taxon>Ectothiorhodospiraceae</taxon>
        <taxon>Sediminicurvatus</taxon>
    </lineage>
</organism>
<evidence type="ECO:0000313" key="3">
    <source>
        <dbReference type="Proteomes" id="UP000245474"/>
    </source>
</evidence>
<dbReference type="RefSeq" id="WP_109679945.1">
    <property type="nucleotide sequence ID" value="NZ_CP086615.1"/>
</dbReference>
<dbReference type="InterPro" id="IPR036286">
    <property type="entry name" value="LexA/Signal_pep-like_sf"/>
</dbReference>
<dbReference type="EMBL" id="QFFI01000035">
    <property type="protein sequence ID" value="PWG61443.1"/>
    <property type="molecule type" value="Genomic_DNA"/>
</dbReference>